<accession>A0A157SVX3</accession>
<dbReference type="Proteomes" id="UP000076848">
    <property type="component" value="Unassembled WGS sequence"/>
</dbReference>
<sequence>MAQTRAQALGLKPNILANRIRRRLARMQAEVQRLADPWDGIDGSVEGAANELQAAIARFGEHISGSVEYLNEVVE</sequence>
<reference evidence="1 2" key="1">
    <citation type="submission" date="2016-04" db="EMBL/GenBank/DDBJ databases">
        <authorList>
            <consortium name="Pathogen Informatics"/>
        </authorList>
    </citation>
    <scope>NUCLEOTIDE SEQUENCE [LARGE SCALE GENOMIC DNA]</scope>
    <source>
        <strain evidence="1 2">H050680373</strain>
    </source>
</reference>
<evidence type="ECO:0000313" key="2">
    <source>
        <dbReference type="Proteomes" id="UP000076848"/>
    </source>
</evidence>
<protein>
    <submittedName>
        <fullName evidence="1">Uncharacterized protein</fullName>
    </submittedName>
</protein>
<dbReference type="RefSeq" id="WP_066134054.1">
    <property type="nucleotide sequence ID" value="NZ_FKIF01000010.1"/>
</dbReference>
<proteinExistence type="predicted"/>
<organism evidence="1 2">
    <name type="scientific">Bordetella ansorpii</name>
    <dbReference type="NCBI Taxonomy" id="288768"/>
    <lineage>
        <taxon>Bacteria</taxon>
        <taxon>Pseudomonadati</taxon>
        <taxon>Pseudomonadota</taxon>
        <taxon>Betaproteobacteria</taxon>
        <taxon>Burkholderiales</taxon>
        <taxon>Alcaligenaceae</taxon>
        <taxon>Bordetella</taxon>
    </lineage>
</organism>
<keyword evidence="2" id="KW-1185">Reference proteome</keyword>
<dbReference type="AlphaFoldDB" id="A0A157SVX3"/>
<dbReference type="EMBL" id="FKIF01000010">
    <property type="protein sequence ID" value="SAI74597.1"/>
    <property type="molecule type" value="Genomic_DNA"/>
</dbReference>
<name>A0A157SVX3_9BORD</name>
<dbReference type="STRING" id="288768.SAMEA3906486_05313"/>
<evidence type="ECO:0000313" key="1">
    <source>
        <dbReference type="EMBL" id="SAI74597.1"/>
    </source>
</evidence>
<gene>
    <name evidence="1" type="ORF">SAMEA3906486_05313</name>
</gene>